<dbReference type="InterPro" id="IPR026939">
    <property type="entry name" value="ZNF706/At2g23090_sf"/>
</dbReference>
<dbReference type="PANTHER" id="PTHR33788:SF1">
    <property type="entry name" value="ZINC-BINDING PROTEIN"/>
    <property type="match status" value="1"/>
</dbReference>
<evidence type="ECO:0000256" key="1">
    <source>
        <dbReference type="SAM" id="MobiDB-lite"/>
    </source>
</evidence>
<protein>
    <recommendedName>
        <fullName evidence="2">Small EDRK-rich factor-like N-terminal domain-containing protein</fullName>
    </recommendedName>
</protein>
<evidence type="ECO:0000313" key="4">
    <source>
        <dbReference type="Proteomes" id="UP000596661"/>
    </source>
</evidence>
<dbReference type="SUPFAM" id="SSF118359">
    <property type="entry name" value="Expressed protein At2g23090/F21P24.15"/>
    <property type="match status" value="1"/>
</dbReference>
<dbReference type="AlphaFoldDB" id="A0A803NJP5"/>
<dbReference type="EnsemblPlants" id="evm.model.01.2094">
    <property type="protein sequence ID" value="cds.evm.model.01.2094"/>
    <property type="gene ID" value="evm.TU.01.2094"/>
</dbReference>
<feature type="compositionally biased region" description="Basic and acidic residues" evidence="1">
    <location>
        <begin position="46"/>
        <end position="62"/>
    </location>
</feature>
<feature type="compositionally biased region" description="Basic and acidic residues" evidence="1">
    <location>
        <begin position="11"/>
        <end position="21"/>
    </location>
</feature>
<feature type="compositionally biased region" description="Basic and acidic residues" evidence="1">
    <location>
        <begin position="120"/>
        <end position="131"/>
    </location>
</feature>
<proteinExistence type="predicted"/>
<feature type="compositionally biased region" description="Basic and acidic residues" evidence="1">
    <location>
        <begin position="90"/>
        <end position="99"/>
    </location>
</feature>
<sequence>MGGGNGQKAKMARERNLEKQKGAKGSQLESNKKAMSIQVTRRVRDRRLTTQKKSDVYCEEGPRSPSDGYAFSNTGSDLVSYVRSWDTSEAENREGDPSKNRKHVNKNQNAEEEEEDDDGEYVKGGHYKDGYYYEQDPEVARVSKELHKIQ</sequence>
<dbReference type="InterPro" id="IPR039713">
    <property type="entry name" value="At2g23090-like"/>
</dbReference>
<keyword evidence="4" id="KW-1185">Reference proteome</keyword>
<feature type="compositionally biased region" description="Acidic residues" evidence="1">
    <location>
        <begin position="110"/>
        <end position="119"/>
    </location>
</feature>
<dbReference type="EMBL" id="UZAU01000057">
    <property type="status" value="NOT_ANNOTATED_CDS"/>
    <property type="molecule type" value="Genomic_DNA"/>
</dbReference>
<name>A0A803NJP5_CANSA</name>
<feature type="domain" description="Small EDRK-rich factor-like N-terminal" evidence="2">
    <location>
        <begin position="3"/>
        <end position="35"/>
    </location>
</feature>
<evidence type="ECO:0000313" key="3">
    <source>
        <dbReference type="EnsemblPlants" id="cds.evm.model.01.2094"/>
    </source>
</evidence>
<dbReference type="Gene3D" id="4.10.1050.10">
    <property type="entry name" value="At2g23090-like"/>
    <property type="match status" value="1"/>
</dbReference>
<dbReference type="Proteomes" id="UP000596661">
    <property type="component" value="Chromosome 1"/>
</dbReference>
<organism evidence="3 4">
    <name type="scientific">Cannabis sativa</name>
    <name type="common">Hemp</name>
    <name type="synonym">Marijuana</name>
    <dbReference type="NCBI Taxonomy" id="3483"/>
    <lineage>
        <taxon>Eukaryota</taxon>
        <taxon>Viridiplantae</taxon>
        <taxon>Streptophyta</taxon>
        <taxon>Embryophyta</taxon>
        <taxon>Tracheophyta</taxon>
        <taxon>Spermatophyta</taxon>
        <taxon>Magnoliopsida</taxon>
        <taxon>eudicotyledons</taxon>
        <taxon>Gunneridae</taxon>
        <taxon>Pentapetalae</taxon>
        <taxon>rosids</taxon>
        <taxon>fabids</taxon>
        <taxon>Rosales</taxon>
        <taxon>Cannabaceae</taxon>
        <taxon>Cannabis</taxon>
    </lineage>
</organism>
<reference evidence="3" key="2">
    <citation type="submission" date="2021-03" db="UniProtKB">
        <authorList>
            <consortium name="EnsemblPlants"/>
        </authorList>
    </citation>
    <scope>IDENTIFICATION</scope>
</reference>
<dbReference type="PANTHER" id="PTHR33788">
    <property type="entry name" value="OS07G0114300 PROTEIN"/>
    <property type="match status" value="1"/>
</dbReference>
<feature type="region of interest" description="Disordered" evidence="1">
    <location>
        <begin position="1"/>
        <end position="136"/>
    </location>
</feature>
<dbReference type="Gramene" id="evm.model.01.2094">
    <property type="protein sequence ID" value="cds.evm.model.01.2094"/>
    <property type="gene ID" value="evm.TU.01.2094"/>
</dbReference>
<reference evidence="3" key="1">
    <citation type="submission" date="2018-11" db="EMBL/GenBank/DDBJ databases">
        <authorList>
            <person name="Grassa J C."/>
        </authorList>
    </citation>
    <scope>NUCLEOTIDE SEQUENCE [LARGE SCALE GENOMIC DNA]</scope>
</reference>
<evidence type="ECO:0000259" key="2">
    <source>
        <dbReference type="Pfam" id="PF04419"/>
    </source>
</evidence>
<dbReference type="InterPro" id="IPR007513">
    <property type="entry name" value="SERF-like_N"/>
</dbReference>
<accession>A0A803NJP5</accession>
<dbReference type="Pfam" id="PF04419">
    <property type="entry name" value="SERF-like_N"/>
    <property type="match status" value="1"/>
</dbReference>